<dbReference type="EMBL" id="CAKD01000020">
    <property type="protein sequence ID" value="CCI85234.1"/>
    <property type="molecule type" value="Genomic_DNA"/>
</dbReference>
<dbReference type="eggNOG" id="COG4467">
    <property type="taxonomic scope" value="Bacteria"/>
</dbReference>
<dbReference type="STRING" id="1423790.BN53_03920"/>
<dbReference type="NCBIfam" id="NF009642">
    <property type="entry name" value="PRK13169.1-3"/>
    <property type="match status" value="1"/>
</dbReference>
<keyword evidence="1" id="KW-0963">Cytoplasm</keyword>
<evidence type="ECO:0000313" key="8">
    <source>
        <dbReference type="Proteomes" id="UP000009311"/>
    </source>
</evidence>
<evidence type="ECO:0000313" key="7">
    <source>
        <dbReference type="EMBL" id="CCI85234.1"/>
    </source>
</evidence>
<keyword evidence="5" id="KW-0236">DNA replication inhibitor</keyword>
<dbReference type="InterPro" id="IPR010377">
    <property type="entry name" value="YabA"/>
</dbReference>
<keyword evidence="6" id="KW-0175">Coiled coil</keyword>
<evidence type="ECO:0000256" key="2">
    <source>
        <dbReference type="ARBA" id="ARBA00022705"/>
    </source>
</evidence>
<dbReference type="GO" id="GO:0008156">
    <property type="term" value="P:negative regulation of DNA replication"/>
    <property type="evidence" value="ECO:0007669"/>
    <property type="project" value="UniProtKB-KW"/>
</dbReference>
<dbReference type="GO" id="GO:0006260">
    <property type="term" value="P:DNA replication"/>
    <property type="evidence" value="ECO:0007669"/>
    <property type="project" value="UniProtKB-KW"/>
</dbReference>
<organism evidence="7 8">
    <name type="scientific">Lactobacillus pasteurii DSM 23907 = CRBIP 24.76</name>
    <dbReference type="NCBI Taxonomy" id="1423790"/>
    <lineage>
        <taxon>Bacteria</taxon>
        <taxon>Bacillati</taxon>
        <taxon>Bacillota</taxon>
        <taxon>Bacilli</taxon>
        <taxon>Lactobacillales</taxon>
        <taxon>Lactobacillaceae</taxon>
        <taxon>Lactobacillus</taxon>
    </lineage>
</organism>
<evidence type="ECO:0000256" key="6">
    <source>
        <dbReference type="SAM" id="Coils"/>
    </source>
</evidence>
<keyword evidence="8" id="KW-1185">Reference proteome</keyword>
<protein>
    <submittedName>
        <fullName evidence="7">Initiation-control protein YabA</fullName>
    </submittedName>
</protein>
<dbReference type="Proteomes" id="UP000009311">
    <property type="component" value="Unassembled WGS sequence"/>
</dbReference>
<evidence type="ECO:0000256" key="4">
    <source>
        <dbReference type="ARBA" id="ARBA00022833"/>
    </source>
</evidence>
<dbReference type="PIRSF" id="PIRSF021439">
    <property type="entry name" value="DUF972"/>
    <property type="match status" value="1"/>
</dbReference>
<comment type="caution">
    <text evidence="7">The sequence shown here is derived from an EMBL/GenBank/DDBJ whole genome shotgun (WGS) entry which is preliminary data.</text>
</comment>
<evidence type="ECO:0000256" key="3">
    <source>
        <dbReference type="ARBA" id="ARBA00022723"/>
    </source>
</evidence>
<keyword evidence="4" id="KW-0862">Zinc</keyword>
<gene>
    <name evidence="7" type="ORF">BN53_03920</name>
</gene>
<name>I7KLA3_9LACO</name>
<keyword evidence="3" id="KW-0479">Metal-binding</keyword>
<evidence type="ECO:0000256" key="1">
    <source>
        <dbReference type="ARBA" id="ARBA00022490"/>
    </source>
</evidence>
<reference evidence="7 8" key="1">
    <citation type="submission" date="2012-06" db="EMBL/GenBank/DDBJ databases">
        <title>Draft Genome Sequence of Lactobacillus pasteurii CRBIP 24.76T.</title>
        <authorList>
            <person name="Cousin S."/>
            <person name="Bouchier C."/>
            <person name="Loux V."/>
            <person name="Ma L."/>
            <person name="Creno S."/>
            <person name="Bizet C."/>
            <person name="Clermont D."/>
        </authorList>
    </citation>
    <scope>NUCLEOTIDE SEQUENCE [LARGE SCALE GENOMIC DNA]</scope>
    <source>
        <strain evidence="8">CRBIP 24.76T</strain>
    </source>
</reference>
<dbReference type="GO" id="GO:0046872">
    <property type="term" value="F:metal ion binding"/>
    <property type="evidence" value="ECO:0007669"/>
    <property type="project" value="UniProtKB-KW"/>
</dbReference>
<sequence>MPRVDPYSKLQQLHNSMEKMTKTIESLDNDILEILKENTELKVENQLLREKLDKITARKGPEVVKTQSGLESLKQIYNSGYHICNMYYGSHRDLNSDCMFCIDILDNFGNKKNKRN</sequence>
<feature type="coiled-coil region" evidence="6">
    <location>
        <begin position="10"/>
        <end position="58"/>
    </location>
</feature>
<proteinExistence type="predicted"/>
<evidence type="ECO:0000256" key="5">
    <source>
        <dbReference type="ARBA" id="ARBA00022880"/>
    </source>
</evidence>
<accession>I7KLA3</accession>
<dbReference type="Pfam" id="PF06156">
    <property type="entry name" value="YabA"/>
    <property type="match status" value="1"/>
</dbReference>
<keyword evidence="2" id="KW-0235">DNA replication</keyword>
<dbReference type="AlphaFoldDB" id="I7KLA3"/>